<accession>A0ABT3MRZ6</accession>
<feature type="coiled-coil region" evidence="1">
    <location>
        <begin position="2"/>
        <end position="29"/>
    </location>
</feature>
<dbReference type="RefSeq" id="WP_262567121.1">
    <property type="nucleotide sequence ID" value="NZ_JAPFCC010000001.1"/>
</dbReference>
<comment type="caution">
    <text evidence="2">The sequence shown here is derived from an EMBL/GenBank/DDBJ whole genome shotgun (WGS) entry which is preliminary data.</text>
</comment>
<reference evidence="2 3" key="1">
    <citation type="submission" date="2022-10" db="EMBL/GenBank/DDBJ databases">
        <title>High-quality genome sequences of two octocoral-associated bacteria, Endozoicomonas euniceicola EF212 and Endozoicomonas gorgoniicola PS125.</title>
        <authorList>
            <person name="Chiou Y.-J."/>
            <person name="Chen Y.-H."/>
        </authorList>
    </citation>
    <scope>NUCLEOTIDE SEQUENCE [LARGE SCALE GENOMIC DNA]</scope>
    <source>
        <strain evidence="2 3">PS125</strain>
    </source>
</reference>
<dbReference type="EMBL" id="JAPFCC010000001">
    <property type="protein sequence ID" value="MCW7552143.1"/>
    <property type="molecule type" value="Genomic_DNA"/>
</dbReference>
<evidence type="ECO:0000313" key="3">
    <source>
        <dbReference type="Proteomes" id="UP001209854"/>
    </source>
</evidence>
<name>A0ABT3MRZ6_9GAMM</name>
<protein>
    <submittedName>
        <fullName evidence="2">Uncharacterized protein</fullName>
    </submittedName>
</protein>
<dbReference type="Proteomes" id="UP001209854">
    <property type="component" value="Unassembled WGS sequence"/>
</dbReference>
<keyword evidence="3" id="KW-1185">Reference proteome</keyword>
<gene>
    <name evidence="2" type="ORF">NX722_05680</name>
</gene>
<organism evidence="2 3">
    <name type="scientific">Endozoicomonas gorgoniicola</name>
    <dbReference type="NCBI Taxonomy" id="1234144"/>
    <lineage>
        <taxon>Bacteria</taxon>
        <taxon>Pseudomonadati</taxon>
        <taxon>Pseudomonadota</taxon>
        <taxon>Gammaproteobacteria</taxon>
        <taxon>Oceanospirillales</taxon>
        <taxon>Endozoicomonadaceae</taxon>
        <taxon>Endozoicomonas</taxon>
    </lineage>
</organism>
<sequence length="59" mass="6760">MTEKEKAEITKLEAEARKLNAEADEIKGKELRRWLIWFSIIAAGQTAAPSIFKELIKMI</sequence>
<keyword evidence="1" id="KW-0175">Coiled coil</keyword>
<evidence type="ECO:0000313" key="2">
    <source>
        <dbReference type="EMBL" id="MCW7552143.1"/>
    </source>
</evidence>
<evidence type="ECO:0000256" key="1">
    <source>
        <dbReference type="SAM" id="Coils"/>
    </source>
</evidence>
<proteinExistence type="predicted"/>